<gene>
    <name evidence="2" type="ORF">M9458_050572</name>
</gene>
<evidence type="ECO:0000313" key="2">
    <source>
        <dbReference type="EMBL" id="KAL0154113.1"/>
    </source>
</evidence>
<comment type="caution">
    <text evidence="2">The sequence shown here is derived from an EMBL/GenBank/DDBJ whole genome shotgun (WGS) entry which is preliminary data.</text>
</comment>
<organism evidence="2 3">
    <name type="scientific">Cirrhinus mrigala</name>
    <name type="common">Mrigala</name>
    <dbReference type="NCBI Taxonomy" id="683832"/>
    <lineage>
        <taxon>Eukaryota</taxon>
        <taxon>Metazoa</taxon>
        <taxon>Chordata</taxon>
        <taxon>Craniata</taxon>
        <taxon>Vertebrata</taxon>
        <taxon>Euteleostomi</taxon>
        <taxon>Actinopterygii</taxon>
        <taxon>Neopterygii</taxon>
        <taxon>Teleostei</taxon>
        <taxon>Ostariophysi</taxon>
        <taxon>Cypriniformes</taxon>
        <taxon>Cyprinidae</taxon>
        <taxon>Labeoninae</taxon>
        <taxon>Labeonini</taxon>
        <taxon>Cirrhinus</taxon>
    </lineage>
</organism>
<dbReference type="EMBL" id="JAMKFB020000045">
    <property type="protein sequence ID" value="KAL0154113.1"/>
    <property type="molecule type" value="Genomic_DNA"/>
</dbReference>
<protein>
    <submittedName>
        <fullName evidence="2">Uncharacterized protein</fullName>
    </submittedName>
</protein>
<reference evidence="2 3" key="1">
    <citation type="submission" date="2024-05" db="EMBL/GenBank/DDBJ databases">
        <title>Genome sequencing and assembly of Indian major carp, Cirrhinus mrigala (Hamilton, 1822).</title>
        <authorList>
            <person name="Mohindra V."/>
            <person name="Chowdhury L.M."/>
            <person name="Lal K."/>
            <person name="Jena J.K."/>
        </authorList>
    </citation>
    <scope>NUCLEOTIDE SEQUENCE [LARGE SCALE GENOMIC DNA]</scope>
    <source>
        <strain evidence="2">CM1030</strain>
        <tissue evidence="2">Blood</tissue>
    </source>
</reference>
<dbReference type="PANTHER" id="PTHR37162">
    <property type="entry name" value="HAT FAMILY DIMERISATION DOMAINCONTAINING PROTEIN-RELATED"/>
    <property type="match status" value="1"/>
</dbReference>
<keyword evidence="1" id="KW-0175">Coiled coil</keyword>
<sequence length="740" mass="84188">MGLKAVESHMKGGKHQRYVAAASHSGSRLIPALFAARPNDVTSSDATSQSAITSFISPPDTQKAEVLWVLHTVTRHNSFKSNEDIRDIFAAMFPDSQLAKSFTCGENKTAYVAKYGIASFIKKELSCSVSEKPYVVMFDESLNKTTKNKQMDLHLRFWTTEDETGTHYVISRYYGSVFMGHSRAEDMLGHFNEGTKELNLNNMLSLSMDGPAVNWKFVELLQEEHREQCGGAQLQIIGSCGLHTMHNSFKNGFAKWQVEKVLKALHYLFHCAPARREDFVLVTKCDTFPLPFCGHRWLENLPAVERATEIWPYIVTYVDQVKAKKLPNPRSSSYDTIAEARMDHFILAKLHFFMSVSRSFQPFLTKYQTDAPMIPFLGRDLEDLIRSLLRRFIKRDVQVDVSPVKLVKLDVTDQKLWVSPKQVDIGMGATAALKGMSGSQSGGSEREVLLFMRDSQSALSKICQNLLLKCPLKYPSVRNMMCLEPQNMHKEPDMCLQKIKALIMKFVQDKKLSGGVTAGDKIAQQFQKFLFSEARGEEFMAFSALDGKSRVDSFLHKAMNGYAELWSFVEKLLLLSHGQATVERGFSINKEVEMCNMNEDTIVSQRLICDYVRMCGGVVKVPLTKELLNECASAHNQYRIFLEDERKKKEKTKQMNKRKGVEDELEELRKKRRTISTVCETLEKDADGLAEKAENTAGTKMAELITKSNSMRKRCKEKRKELVYLDHEIEKRAAELRHMS</sequence>
<dbReference type="AlphaFoldDB" id="A0ABD0N1B7"/>
<dbReference type="PANTHER" id="PTHR37162:SF11">
    <property type="match status" value="1"/>
</dbReference>
<accession>A0ABD0N1B7</accession>
<name>A0ABD0N1B7_CIRMR</name>
<dbReference type="Proteomes" id="UP001529510">
    <property type="component" value="Unassembled WGS sequence"/>
</dbReference>
<evidence type="ECO:0000256" key="1">
    <source>
        <dbReference type="SAM" id="Coils"/>
    </source>
</evidence>
<evidence type="ECO:0000313" key="3">
    <source>
        <dbReference type="Proteomes" id="UP001529510"/>
    </source>
</evidence>
<proteinExistence type="predicted"/>
<keyword evidence="3" id="KW-1185">Reference proteome</keyword>
<feature type="coiled-coil region" evidence="1">
    <location>
        <begin position="651"/>
        <end position="685"/>
    </location>
</feature>